<keyword evidence="2" id="KW-1003">Cell membrane</keyword>
<dbReference type="Pfam" id="PF02687">
    <property type="entry name" value="FtsX"/>
    <property type="match status" value="1"/>
</dbReference>
<feature type="transmembrane region" description="Helical" evidence="7">
    <location>
        <begin position="618"/>
        <end position="638"/>
    </location>
</feature>
<evidence type="ECO:0000259" key="8">
    <source>
        <dbReference type="Pfam" id="PF02687"/>
    </source>
</evidence>
<feature type="transmembrane region" description="Helical" evidence="7">
    <location>
        <begin position="154"/>
        <end position="175"/>
    </location>
</feature>
<feature type="transmembrane region" description="Helical" evidence="7">
    <location>
        <begin position="767"/>
        <end position="788"/>
    </location>
</feature>
<evidence type="ECO:0000256" key="7">
    <source>
        <dbReference type="SAM" id="Phobius"/>
    </source>
</evidence>
<evidence type="ECO:0000256" key="4">
    <source>
        <dbReference type="ARBA" id="ARBA00022989"/>
    </source>
</evidence>
<dbReference type="OMA" id="CILWICK"/>
<feature type="transmembrane region" description="Helical" evidence="7">
    <location>
        <begin position="707"/>
        <end position="740"/>
    </location>
</feature>
<feature type="region of interest" description="Disordered" evidence="6">
    <location>
        <begin position="1"/>
        <end position="40"/>
    </location>
</feature>
<dbReference type="PANTHER" id="PTHR32522">
    <property type="match status" value="1"/>
</dbReference>
<evidence type="ECO:0000256" key="5">
    <source>
        <dbReference type="ARBA" id="ARBA00023136"/>
    </source>
</evidence>
<sequence>MRQRTTQPVSSYESEAFVPSPMSDAGEVPRQQNINAPFVTGFTDGPASNRGSFELHLSSLHEAAVAVDEGHNPSSASDNSDHTPSDITELFAISIPSSIGSSTASSEFGEKKRITEYPKMVAHKVRCAVSNVCTNVSLSIHYTRTDITRRPRNCIMGFLAVFLVVFFTMISLAVIGKTKFLLLRFAELSVGEMDSVVYTSSDVPVVNYTAVAQRFQENASAVVSGSSPRWIAKGVLRSWETIQSNFEGGNISNINNNNPSVPFVAVNIVVVDAANEPKVGIGRAWPYRQIGYGETQVTDTALDYLSIQSNIGDRATLVVDVGELLSGQGFDVPTNLTLPVGNQTSSSSLLGVATIAEQLTSGATSINVAALLSPSIDINVADGITETYGKYPISLGNVMVVDYKRLPRLLADQSGVGGSTVFSSSGDASDATSVLLQAQQQQGAAIRGLLNQFNFANYALMVVAMFHNRFETYYKNSGALGRDMIVNSNAMLLALNYSFPGDIVYPVAAAMDSFQSFDAIITSVFTAIVIIILVLSAILVYSLLGMNGEERQFELAMIRAQGMTRTQLLYVMSGEVAVFVIPGVSCGVGFAIAANAVIEKVLSDFVKAPYEPFRIPAYSYSIAIVAGLAMPIVSNWTPVMEAMRASLRDALDVNRQKWSESQVSMLKLEDLGLELWQALLGLFLTVAGFMVYYLLPMVYLYDNLLIFFMIMNIVLLIMLFGLCLLAFSCQGAASSAWLWLIVRGPDKRLLTLVSKNMEAHAMKSQRAFVMFILAISSVVFGGIAFQFLSVGMSQILELSSGADLLITSSSFDVPLNRTVLDAYLNTQVGVSVMAWSYVTFTLTEYPQIIAADGTGLRNIIGSSQSMPIVGVTETYMDTVFPKFVKVGEVALGYQFKSTSTGVVDVVKSLYDDPSSDMEGRAHIVYSGYPDSLVAPDPLEKVKTVLPVLVASGLRKGMGIDTNNLAAVEFSYRLRSGAKQATEFLVQ</sequence>
<keyword evidence="10" id="KW-1185">Reference proteome</keyword>
<evidence type="ECO:0000313" key="9">
    <source>
        <dbReference type="EMBL" id="CUG90632.1"/>
    </source>
</evidence>
<reference evidence="10" key="1">
    <citation type="submission" date="2015-09" db="EMBL/GenBank/DDBJ databases">
        <authorList>
            <consortium name="Pathogen Informatics"/>
        </authorList>
    </citation>
    <scope>NUCLEOTIDE SEQUENCE [LARGE SCALE GENOMIC DNA]</scope>
    <source>
        <strain evidence="10">Lake Konstanz</strain>
    </source>
</reference>
<dbReference type="GO" id="GO:0005886">
    <property type="term" value="C:plasma membrane"/>
    <property type="evidence" value="ECO:0007669"/>
    <property type="project" value="UniProtKB-SubCell"/>
</dbReference>
<dbReference type="EMBL" id="CYKH01001851">
    <property type="protein sequence ID" value="CUG90632.1"/>
    <property type="molecule type" value="Genomic_DNA"/>
</dbReference>
<dbReference type="Proteomes" id="UP000051952">
    <property type="component" value="Unassembled WGS sequence"/>
</dbReference>
<dbReference type="OrthoDB" id="312032at2759"/>
<evidence type="ECO:0000256" key="3">
    <source>
        <dbReference type="ARBA" id="ARBA00022692"/>
    </source>
</evidence>
<keyword evidence="5 7" id="KW-0472">Membrane</keyword>
<feature type="transmembrane region" description="Helical" evidence="7">
    <location>
        <begin position="524"/>
        <end position="547"/>
    </location>
</feature>
<comment type="subcellular location">
    <subcellularLocation>
        <location evidence="1">Cell membrane</location>
        <topology evidence="1">Multi-pass membrane protein</topology>
    </subcellularLocation>
</comment>
<dbReference type="InterPro" id="IPR003838">
    <property type="entry name" value="ABC3_permease_C"/>
</dbReference>
<dbReference type="AlphaFoldDB" id="A0A0S4JGG5"/>
<protein>
    <submittedName>
        <fullName evidence="9">Permease-like protein, putative</fullName>
    </submittedName>
</protein>
<keyword evidence="4 7" id="KW-1133">Transmembrane helix</keyword>
<evidence type="ECO:0000313" key="10">
    <source>
        <dbReference type="Proteomes" id="UP000051952"/>
    </source>
</evidence>
<proteinExistence type="predicted"/>
<organism evidence="9 10">
    <name type="scientific">Bodo saltans</name>
    <name type="common">Flagellated protozoan</name>
    <dbReference type="NCBI Taxonomy" id="75058"/>
    <lineage>
        <taxon>Eukaryota</taxon>
        <taxon>Discoba</taxon>
        <taxon>Euglenozoa</taxon>
        <taxon>Kinetoplastea</taxon>
        <taxon>Metakinetoplastina</taxon>
        <taxon>Eubodonida</taxon>
        <taxon>Bodonidae</taxon>
        <taxon>Bodo</taxon>
    </lineage>
</organism>
<accession>A0A0S4JGG5</accession>
<dbReference type="PANTHER" id="PTHR32522:SF5">
    <property type="entry name" value="ABC3 TRANSPORTER PERMEASE PROTEIN DOMAIN-CONTAINING PROTEIN"/>
    <property type="match status" value="1"/>
</dbReference>
<feature type="compositionally biased region" description="Polar residues" evidence="6">
    <location>
        <begin position="1"/>
        <end position="13"/>
    </location>
</feature>
<evidence type="ECO:0000256" key="6">
    <source>
        <dbReference type="SAM" id="MobiDB-lite"/>
    </source>
</evidence>
<feature type="domain" description="ABC3 transporter permease C-terminal" evidence="8">
    <location>
        <begin position="527"/>
        <end position="646"/>
    </location>
</feature>
<gene>
    <name evidence="9" type="ORF">BSAL_28060</name>
</gene>
<evidence type="ECO:0000256" key="1">
    <source>
        <dbReference type="ARBA" id="ARBA00004651"/>
    </source>
</evidence>
<dbReference type="VEuPathDB" id="TriTrypDB:BSAL_28060"/>
<name>A0A0S4JGG5_BODSA</name>
<feature type="transmembrane region" description="Helical" evidence="7">
    <location>
        <begin position="675"/>
        <end position="695"/>
    </location>
</feature>
<feature type="non-terminal residue" evidence="9">
    <location>
        <position position="986"/>
    </location>
</feature>
<feature type="transmembrane region" description="Helical" evidence="7">
    <location>
        <begin position="568"/>
        <end position="598"/>
    </location>
</feature>
<evidence type="ECO:0000256" key="2">
    <source>
        <dbReference type="ARBA" id="ARBA00022475"/>
    </source>
</evidence>
<keyword evidence="3 7" id="KW-0812">Transmembrane</keyword>